<dbReference type="CDD" id="cd05271">
    <property type="entry name" value="NDUFA9_like_SDR_a"/>
    <property type="match status" value="1"/>
</dbReference>
<sequence length="299" mass="32374">MRILITGGNGFVGQAVARQFVRDGHDVLLGSRRGSVRGALPEVSALALDVTDRTSVRQAMSTARPEVVVHLVGIIAQRGTQTFEQVHVQGTRNLLEACAPQTRFLHMSALGARADSASGYSRSKSEAESLVRASGLPFTIFQPSLIFGPGDDFFARVLKNLVSSAPIVPVIGSGAFPFRPVSVHDVALAFSRALQRPTSVSQTYQLTGPQEFRFDDLLKLELQALGQRKPLLYVPLGVMNLAVPLMQILPRPPITRDQYRMLLEGNTADPEPARTAFDLPMLELREALPGILRGAGAKS</sequence>
<dbReference type="FunFam" id="3.40.50.720:FF:000702">
    <property type="entry name" value="NADH dehydrogenase (Ubiquinone)"/>
    <property type="match status" value="1"/>
</dbReference>
<proteinExistence type="predicted"/>
<name>L0A608_DEIPD</name>
<evidence type="ECO:0000313" key="2">
    <source>
        <dbReference type="EMBL" id="AFZ68587.1"/>
    </source>
</evidence>
<dbReference type="PANTHER" id="PTHR12126">
    <property type="entry name" value="NADH-UBIQUINONE OXIDOREDUCTASE 39 KDA SUBUNIT-RELATED"/>
    <property type="match status" value="1"/>
</dbReference>
<dbReference type="InterPro" id="IPR036291">
    <property type="entry name" value="NAD(P)-bd_dom_sf"/>
</dbReference>
<dbReference type="OrthoDB" id="9807212at2"/>
<dbReference type="InterPro" id="IPR001509">
    <property type="entry name" value="Epimerase_deHydtase"/>
</dbReference>
<evidence type="ECO:0000313" key="3">
    <source>
        <dbReference type="Proteomes" id="UP000010467"/>
    </source>
</evidence>
<gene>
    <name evidence="2" type="ordered locus">Deipe_3142</name>
</gene>
<dbReference type="PANTHER" id="PTHR12126:SF11">
    <property type="entry name" value="NADH DEHYDROGENASE [UBIQUINONE] 1 ALPHA SUBCOMPLEX SUBUNIT 9, MITOCHONDRIAL"/>
    <property type="match status" value="1"/>
</dbReference>
<evidence type="ECO:0000259" key="1">
    <source>
        <dbReference type="SMART" id="SM00822"/>
    </source>
</evidence>
<dbReference type="PATRIC" id="fig|937777.3.peg.3154"/>
<dbReference type="Pfam" id="PF01370">
    <property type="entry name" value="Epimerase"/>
    <property type="match status" value="1"/>
</dbReference>
<organism evidence="2 3">
    <name type="scientific">Deinococcus peraridilitoris (strain DSM 19664 / LMG 22246 / CIP 109416 / KR-200)</name>
    <dbReference type="NCBI Taxonomy" id="937777"/>
    <lineage>
        <taxon>Bacteria</taxon>
        <taxon>Thermotogati</taxon>
        <taxon>Deinococcota</taxon>
        <taxon>Deinococci</taxon>
        <taxon>Deinococcales</taxon>
        <taxon>Deinococcaceae</taxon>
        <taxon>Deinococcus</taxon>
    </lineage>
</organism>
<dbReference type="SUPFAM" id="SSF51735">
    <property type="entry name" value="NAD(P)-binding Rossmann-fold domains"/>
    <property type="match status" value="1"/>
</dbReference>
<dbReference type="InterPro" id="IPR057326">
    <property type="entry name" value="KR_dom"/>
</dbReference>
<dbReference type="GO" id="GO:0044877">
    <property type="term" value="F:protein-containing complex binding"/>
    <property type="evidence" value="ECO:0007669"/>
    <property type="project" value="TreeGrafter"/>
</dbReference>
<dbReference type="Gene3D" id="3.40.50.720">
    <property type="entry name" value="NAD(P)-binding Rossmann-like Domain"/>
    <property type="match status" value="1"/>
</dbReference>
<dbReference type="EMBL" id="CP003382">
    <property type="protein sequence ID" value="AFZ68587.1"/>
    <property type="molecule type" value="Genomic_DNA"/>
</dbReference>
<dbReference type="AlphaFoldDB" id="L0A608"/>
<dbReference type="RefSeq" id="WP_015236885.1">
    <property type="nucleotide sequence ID" value="NC_019793.1"/>
</dbReference>
<dbReference type="KEGG" id="dpd:Deipe_3142"/>
<reference evidence="3" key="1">
    <citation type="submission" date="2012-03" db="EMBL/GenBank/DDBJ databases">
        <title>Complete sequence of chromosome of Deinococcus peraridilitoris DSM 19664.</title>
        <authorList>
            <person name="Lucas S."/>
            <person name="Copeland A."/>
            <person name="Lapidus A."/>
            <person name="Glavina del Rio T."/>
            <person name="Dalin E."/>
            <person name="Tice H."/>
            <person name="Bruce D."/>
            <person name="Goodwin L."/>
            <person name="Pitluck S."/>
            <person name="Peters L."/>
            <person name="Mikhailova N."/>
            <person name="Lu M."/>
            <person name="Kyrpides N."/>
            <person name="Mavromatis K."/>
            <person name="Ivanova N."/>
            <person name="Brettin T."/>
            <person name="Detter J.C."/>
            <person name="Han C."/>
            <person name="Larimer F."/>
            <person name="Land M."/>
            <person name="Hauser L."/>
            <person name="Markowitz V."/>
            <person name="Cheng J.-F."/>
            <person name="Hugenholtz P."/>
            <person name="Woyke T."/>
            <person name="Wu D."/>
            <person name="Pukall R."/>
            <person name="Steenblock K."/>
            <person name="Brambilla E."/>
            <person name="Klenk H.-P."/>
            <person name="Eisen J.A."/>
        </authorList>
    </citation>
    <scope>NUCLEOTIDE SEQUENCE [LARGE SCALE GENOMIC DNA]</scope>
    <source>
        <strain evidence="3">DSM 19664 / LMG 22246 / CIP 109416 / KR-200</strain>
    </source>
</reference>
<dbReference type="eggNOG" id="COG0702">
    <property type="taxonomic scope" value="Bacteria"/>
</dbReference>
<dbReference type="SMART" id="SM00822">
    <property type="entry name" value="PKS_KR"/>
    <property type="match status" value="1"/>
</dbReference>
<protein>
    <submittedName>
        <fullName evidence="2">Nucleoside-diphosphate-sugar epimerase</fullName>
    </submittedName>
</protein>
<feature type="domain" description="Ketoreductase" evidence="1">
    <location>
        <begin position="1"/>
        <end position="149"/>
    </location>
</feature>
<dbReference type="Proteomes" id="UP000010467">
    <property type="component" value="Chromosome"/>
</dbReference>
<accession>L0A608</accession>
<keyword evidence="3" id="KW-1185">Reference proteome</keyword>
<dbReference type="InterPro" id="IPR051207">
    <property type="entry name" value="ComplexI_NDUFA9_subunit"/>
</dbReference>
<dbReference type="STRING" id="937777.Deipe_3142"/>
<dbReference type="HOGENOM" id="CLU_007383_6_5_0"/>